<dbReference type="PANTHER" id="PTHR43077:SF8">
    <property type="entry name" value="DOXORUBICIN RESISTANCE ABC TRANSPORTER PERMEASE PROTEIN DRRB"/>
    <property type="match status" value="1"/>
</dbReference>
<comment type="caution">
    <text evidence="10">The sequence shown here is derived from an EMBL/GenBank/DDBJ whole genome shotgun (WGS) entry which is preliminary data.</text>
</comment>
<evidence type="ECO:0000256" key="8">
    <source>
        <dbReference type="SAM" id="Phobius"/>
    </source>
</evidence>
<reference evidence="10" key="1">
    <citation type="submission" date="2020-07" db="EMBL/GenBank/DDBJ databases">
        <authorList>
            <person name="Pettersson B.M.F."/>
            <person name="Behra P.R.K."/>
            <person name="Ramesh M."/>
            <person name="Das S."/>
            <person name="Dasgupta S."/>
            <person name="Kirsebom L.A."/>
        </authorList>
    </citation>
    <scope>NUCLEOTIDE SEQUENCE</scope>
    <source>
        <strain evidence="10">DSM 44838</strain>
    </source>
</reference>
<organism evidence="10 11">
    <name type="scientific">Mycobacterium yunnanensis</name>
    <dbReference type="NCBI Taxonomy" id="368477"/>
    <lineage>
        <taxon>Bacteria</taxon>
        <taxon>Bacillati</taxon>
        <taxon>Actinomycetota</taxon>
        <taxon>Actinomycetes</taxon>
        <taxon>Mycobacteriales</taxon>
        <taxon>Mycobacteriaceae</taxon>
        <taxon>Mycobacterium</taxon>
    </lineage>
</organism>
<evidence type="ECO:0000256" key="5">
    <source>
        <dbReference type="ARBA" id="ARBA00022989"/>
    </source>
</evidence>
<dbReference type="PIRSF" id="PIRSF006648">
    <property type="entry name" value="DrrB"/>
    <property type="match status" value="1"/>
</dbReference>
<dbReference type="Proteomes" id="UP001141629">
    <property type="component" value="Unassembled WGS sequence"/>
</dbReference>
<gene>
    <name evidence="10" type="ORF">H7K45_20035</name>
</gene>
<evidence type="ECO:0000313" key="10">
    <source>
        <dbReference type="EMBL" id="MCV7422844.1"/>
    </source>
</evidence>
<dbReference type="GO" id="GO:0043190">
    <property type="term" value="C:ATP-binding cassette (ABC) transporter complex"/>
    <property type="evidence" value="ECO:0007669"/>
    <property type="project" value="InterPro"/>
</dbReference>
<feature type="domain" description="ABC transmembrane type-2" evidence="9">
    <location>
        <begin position="31"/>
        <end position="258"/>
    </location>
</feature>
<reference evidence="10" key="2">
    <citation type="journal article" date="2022" name="BMC Genomics">
        <title>Comparative genome analysis of mycobacteria focusing on tRNA and non-coding RNA.</title>
        <authorList>
            <person name="Behra P.R.K."/>
            <person name="Pettersson B.M.F."/>
            <person name="Ramesh M."/>
            <person name="Das S."/>
            <person name="Dasgupta S."/>
            <person name="Kirsebom L.A."/>
        </authorList>
    </citation>
    <scope>NUCLEOTIDE SEQUENCE</scope>
    <source>
        <strain evidence="10">DSM 44838</strain>
    </source>
</reference>
<evidence type="ECO:0000256" key="7">
    <source>
        <dbReference type="ARBA" id="ARBA00023251"/>
    </source>
</evidence>
<proteinExistence type="inferred from homology"/>
<keyword evidence="3" id="KW-1003">Cell membrane</keyword>
<feature type="transmembrane region" description="Helical" evidence="8">
    <location>
        <begin position="110"/>
        <end position="137"/>
    </location>
</feature>
<keyword evidence="7" id="KW-0046">Antibiotic resistance</keyword>
<dbReference type="PROSITE" id="PS51012">
    <property type="entry name" value="ABC_TM2"/>
    <property type="match status" value="1"/>
</dbReference>
<evidence type="ECO:0000256" key="1">
    <source>
        <dbReference type="ARBA" id="ARBA00004651"/>
    </source>
</evidence>
<protein>
    <submittedName>
        <fullName evidence="10">ABC transporter permease</fullName>
    </submittedName>
</protein>
<keyword evidence="6 8" id="KW-0472">Membrane</keyword>
<comment type="similarity">
    <text evidence="2">Belongs to the ABC-2 integral membrane protein family.</text>
</comment>
<dbReference type="GO" id="GO:0046677">
    <property type="term" value="P:response to antibiotic"/>
    <property type="evidence" value="ECO:0007669"/>
    <property type="project" value="UniProtKB-KW"/>
</dbReference>
<evidence type="ECO:0000313" key="11">
    <source>
        <dbReference type="Proteomes" id="UP001141629"/>
    </source>
</evidence>
<evidence type="ECO:0000256" key="6">
    <source>
        <dbReference type="ARBA" id="ARBA00023136"/>
    </source>
</evidence>
<keyword evidence="11" id="KW-1185">Reference proteome</keyword>
<dbReference type="InterPro" id="IPR013525">
    <property type="entry name" value="ABC2_TM"/>
</dbReference>
<feature type="transmembrane region" description="Helical" evidence="8">
    <location>
        <begin position="233"/>
        <end position="252"/>
    </location>
</feature>
<dbReference type="EMBL" id="JACKVK010000011">
    <property type="protein sequence ID" value="MCV7422844.1"/>
    <property type="molecule type" value="Genomic_DNA"/>
</dbReference>
<evidence type="ECO:0000256" key="3">
    <source>
        <dbReference type="ARBA" id="ARBA00022475"/>
    </source>
</evidence>
<accession>A0A9X2Z5P3</accession>
<evidence type="ECO:0000256" key="2">
    <source>
        <dbReference type="ARBA" id="ARBA00007783"/>
    </source>
</evidence>
<sequence length="262" mass="28036">MIVVERRRFPVVVESAVFAGRLMTLWRRNPLVPLQSALFPTILLIVYYLLVSRSMMRLTGSDNVDTVVSMCAVAGGMSGSVAAALSIPVERRNGLMARFWVMPVHRASALTGTLLAEAVRTVVATVVIVAVGMILGMRFHGGLAAAVVFVTIPVLWVTVYATVVILVALRSRSVAMLTWLNGVSLGAVFASSGVAPLELFPAWLRPVVRYQPMSATIQSMTDLARGSVSVQPLLLTFAWIAGLGVVAGVLVMRGYRAAVRAA</sequence>
<dbReference type="GO" id="GO:0140359">
    <property type="term" value="F:ABC-type transporter activity"/>
    <property type="evidence" value="ECO:0007669"/>
    <property type="project" value="InterPro"/>
</dbReference>
<evidence type="ECO:0000256" key="4">
    <source>
        <dbReference type="ARBA" id="ARBA00022692"/>
    </source>
</evidence>
<dbReference type="InterPro" id="IPR047817">
    <property type="entry name" value="ABC2_TM_bact-type"/>
</dbReference>
<keyword evidence="5 8" id="KW-1133">Transmembrane helix</keyword>
<evidence type="ECO:0000259" key="9">
    <source>
        <dbReference type="PROSITE" id="PS51012"/>
    </source>
</evidence>
<dbReference type="RefSeq" id="WP_263997736.1">
    <property type="nucleotide sequence ID" value="NZ_JACKVK010000011.1"/>
</dbReference>
<comment type="subcellular location">
    <subcellularLocation>
        <location evidence="1">Cell membrane</location>
        <topology evidence="1">Multi-pass membrane protein</topology>
    </subcellularLocation>
</comment>
<feature type="transmembrane region" description="Helical" evidence="8">
    <location>
        <begin position="31"/>
        <end position="51"/>
    </location>
</feature>
<feature type="transmembrane region" description="Helical" evidence="8">
    <location>
        <begin position="176"/>
        <end position="197"/>
    </location>
</feature>
<name>A0A9X2Z5P3_9MYCO</name>
<dbReference type="InterPro" id="IPR000412">
    <property type="entry name" value="ABC_2_transport"/>
</dbReference>
<dbReference type="AlphaFoldDB" id="A0A9X2Z5P3"/>
<dbReference type="Pfam" id="PF12698">
    <property type="entry name" value="ABC2_membrane_3"/>
    <property type="match status" value="1"/>
</dbReference>
<feature type="transmembrane region" description="Helical" evidence="8">
    <location>
        <begin position="143"/>
        <end position="169"/>
    </location>
</feature>
<dbReference type="InterPro" id="IPR051328">
    <property type="entry name" value="T7SS_ABC-Transporter"/>
</dbReference>
<dbReference type="PANTHER" id="PTHR43077">
    <property type="entry name" value="TRANSPORT PERMEASE YVFS-RELATED"/>
    <property type="match status" value="1"/>
</dbReference>
<feature type="transmembrane region" description="Helical" evidence="8">
    <location>
        <begin position="67"/>
        <end position="89"/>
    </location>
</feature>
<keyword evidence="4 8" id="KW-0812">Transmembrane</keyword>